<protein>
    <recommendedName>
        <fullName evidence="3">Protein GrpE</fullName>
    </recommendedName>
    <alternativeName>
        <fullName evidence="3">HSP-70 cofactor</fullName>
    </alternativeName>
</protein>
<sequence length="173" mass="19690">MTERSRWKKEEDVEGTSEDMTDAIAEANAKAEEYLNMAVRLQADFDNFRKRTEKENEEYRKFATAGMAKSLLTILDDMDRALGTAGEESKLVIGIRGIRQNLMKLLEENGIVEIPTDCKFDPNLHEALCIVETDTDGNIAEVFQKGYMMNGKIIRCPKVKVTKKKESEETCQE</sequence>
<evidence type="ECO:0000256" key="1">
    <source>
        <dbReference type="ARBA" id="ARBA00009054"/>
    </source>
</evidence>
<dbReference type="STRING" id="1577791.Mpt1_c10310"/>
<keyword evidence="2 3" id="KW-0143">Chaperone</keyword>
<dbReference type="AlphaFoldDB" id="A0A0A7LEZ8"/>
<comment type="subunit">
    <text evidence="3">Homodimer.</text>
</comment>
<keyword evidence="3" id="KW-0346">Stress response</keyword>
<dbReference type="Gene3D" id="2.30.22.10">
    <property type="entry name" value="Head domain of nucleotide exchange factor GrpE"/>
    <property type="match status" value="1"/>
</dbReference>
<gene>
    <name evidence="3 6" type="primary">grpE</name>
    <name evidence="6" type="ORF">Mpt1_c10310</name>
</gene>
<keyword evidence="3" id="KW-0963">Cytoplasm</keyword>
<accession>A0A0A7LEZ8</accession>
<comment type="similarity">
    <text evidence="1 3 4">Belongs to the GrpE family.</text>
</comment>
<dbReference type="SUPFAM" id="SSF51064">
    <property type="entry name" value="Head domain of nucleotide exchange factor GrpE"/>
    <property type="match status" value="1"/>
</dbReference>
<dbReference type="InterPro" id="IPR009012">
    <property type="entry name" value="GrpE_head"/>
</dbReference>
<dbReference type="HOGENOM" id="CLU_057217_5_2_2"/>
<proteinExistence type="inferred from homology"/>
<dbReference type="Gene3D" id="3.90.20.20">
    <property type="match status" value="1"/>
</dbReference>
<evidence type="ECO:0000256" key="2">
    <source>
        <dbReference type="ARBA" id="ARBA00023186"/>
    </source>
</evidence>
<dbReference type="KEGG" id="mear:Mpt1_c10310"/>
<dbReference type="RefSeq" id="WP_048112809.1">
    <property type="nucleotide sequence ID" value="NZ_CP010070.1"/>
</dbReference>
<comment type="function">
    <text evidence="3">Participates actively in the response to hyperosmotic and heat shock by preventing the aggregation of stress-denatured proteins, in association with DnaK and GrpE. It is the nucleotide exchange factor for DnaK and may function as a thermosensor. Unfolded proteins bind initially to DnaJ; upon interaction with the DnaJ-bound protein, DnaK hydrolyzes its bound ATP, resulting in the formation of a stable complex. GrpE releases ADP from DnaK; ATP binding to DnaK triggers the release of the substrate protein, thus completing the reaction cycle. Several rounds of ATP-dependent interactions between DnaJ, DnaK and GrpE are required for fully efficient folding.</text>
</comment>
<dbReference type="GO" id="GO:0006457">
    <property type="term" value="P:protein folding"/>
    <property type="evidence" value="ECO:0007669"/>
    <property type="project" value="InterPro"/>
</dbReference>
<dbReference type="Proteomes" id="UP000030787">
    <property type="component" value="Chromosome"/>
</dbReference>
<name>A0A0A7LEZ8_9ARCH</name>
<evidence type="ECO:0000313" key="7">
    <source>
        <dbReference type="Proteomes" id="UP000030787"/>
    </source>
</evidence>
<organism evidence="6 7">
    <name type="scientific">Candidatus Methanoplasma termitum</name>
    <dbReference type="NCBI Taxonomy" id="1577791"/>
    <lineage>
        <taxon>Archaea</taxon>
        <taxon>Methanobacteriati</taxon>
        <taxon>Thermoplasmatota</taxon>
        <taxon>Thermoplasmata</taxon>
        <taxon>Methanomassiliicoccales</taxon>
        <taxon>Methanomassiliicoccaceae</taxon>
        <taxon>Candidatus Methanoplasma</taxon>
    </lineage>
</organism>
<dbReference type="GO" id="GO:0051087">
    <property type="term" value="F:protein-folding chaperone binding"/>
    <property type="evidence" value="ECO:0007669"/>
    <property type="project" value="InterPro"/>
</dbReference>
<evidence type="ECO:0000256" key="3">
    <source>
        <dbReference type="HAMAP-Rule" id="MF_01151"/>
    </source>
</evidence>
<dbReference type="OrthoDB" id="56041at2157"/>
<evidence type="ECO:0000256" key="5">
    <source>
        <dbReference type="SAM" id="MobiDB-lite"/>
    </source>
</evidence>
<dbReference type="GO" id="GO:0042803">
    <property type="term" value="F:protein homodimerization activity"/>
    <property type="evidence" value="ECO:0007669"/>
    <property type="project" value="InterPro"/>
</dbReference>
<dbReference type="EMBL" id="CP010070">
    <property type="protein sequence ID" value="AIZ56902.1"/>
    <property type="molecule type" value="Genomic_DNA"/>
</dbReference>
<dbReference type="PANTHER" id="PTHR21237:SF23">
    <property type="entry name" value="GRPE PROTEIN HOMOLOG, MITOCHONDRIAL"/>
    <property type="match status" value="1"/>
</dbReference>
<reference evidence="6 7" key="1">
    <citation type="journal article" date="2014" name="Appl. Environ. Microbiol.">
        <title>Comparative Genome Analysis of 'Candidatus Methanoplasma termitum' Indicates a New Mode of Energy Metabolism in the Seventh Order of Methanogens.</title>
        <authorList>
            <person name="Lang K."/>
            <person name="Schuldes J."/>
            <person name="Klingl A."/>
            <person name="Poehlein A."/>
            <person name="Daniel R."/>
            <person name="Brune A."/>
        </authorList>
    </citation>
    <scope>NUCLEOTIDE SEQUENCE [LARGE SCALE GENOMIC DNA]</scope>
    <source>
        <strain evidence="7">Mpt1</strain>
    </source>
</reference>
<dbReference type="GeneID" id="24818693"/>
<dbReference type="CDD" id="cd00446">
    <property type="entry name" value="GrpE"/>
    <property type="match status" value="1"/>
</dbReference>
<dbReference type="GO" id="GO:0000774">
    <property type="term" value="F:adenyl-nucleotide exchange factor activity"/>
    <property type="evidence" value="ECO:0007669"/>
    <property type="project" value="InterPro"/>
</dbReference>
<dbReference type="InterPro" id="IPR000740">
    <property type="entry name" value="GrpE"/>
</dbReference>
<dbReference type="GO" id="GO:0005737">
    <property type="term" value="C:cytoplasm"/>
    <property type="evidence" value="ECO:0007669"/>
    <property type="project" value="UniProtKB-SubCell"/>
</dbReference>
<dbReference type="PRINTS" id="PR00773">
    <property type="entry name" value="GRPEPROTEIN"/>
</dbReference>
<dbReference type="InterPro" id="IPR013805">
    <property type="entry name" value="GrpE_CC"/>
</dbReference>
<keyword evidence="7" id="KW-1185">Reference proteome</keyword>
<dbReference type="SUPFAM" id="SSF58014">
    <property type="entry name" value="Coiled-coil domain of nucleotide exchange factor GrpE"/>
    <property type="match status" value="1"/>
</dbReference>
<dbReference type="Pfam" id="PF01025">
    <property type="entry name" value="GrpE"/>
    <property type="match status" value="1"/>
</dbReference>
<evidence type="ECO:0000256" key="4">
    <source>
        <dbReference type="RuleBase" id="RU004478"/>
    </source>
</evidence>
<dbReference type="HAMAP" id="MF_01151">
    <property type="entry name" value="GrpE"/>
    <property type="match status" value="1"/>
</dbReference>
<dbReference type="GO" id="GO:0051082">
    <property type="term" value="F:unfolded protein binding"/>
    <property type="evidence" value="ECO:0007669"/>
    <property type="project" value="TreeGrafter"/>
</dbReference>
<evidence type="ECO:0000313" key="6">
    <source>
        <dbReference type="EMBL" id="AIZ56902.1"/>
    </source>
</evidence>
<feature type="compositionally biased region" description="Basic and acidic residues" evidence="5">
    <location>
        <begin position="1"/>
        <end position="11"/>
    </location>
</feature>
<dbReference type="PANTHER" id="PTHR21237">
    <property type="entry name" value="GRPE PROTEIN"/>
    <property type="match status" value="1"/>
</dbReference>
<comment type="subcellular location">
    <subcellularLocation>
        <location evidence="3">Cytoplasm</location>
    </subcellularLocation>
</comment>
<feature type="region of interest" description="Disordered" evidence="5">
    <location>
        <begin position="1"/>
        <end position="20"/>
    </location>
</feature>